<evidence type="ECO:0000313" key="3">
    <source>
        <dbReference type="Proteomes" id="UP001205337"/>
    </source>
</evidence>
<dbReference type="EMBL" id="JANTHX010000007">
    <property type="protein sequence ID" value="MCS0499974.1"/>
    <property type="molecule type" value="Genomic_DNA"/>
</dbReference>
<dbReference type="InterPro" id="IPR006059">
    <property type="entry name" value="SBP"/>
</dbReference>
<feature type="chain" id="PRO_5045524599" evidence="1">
    <location>
        <begin position="26"/>
        <end position="435"/>
    </location>
</feature>
<dbReference type="PANTHER" id="PTHR43649:SF12">
    <property type="entry name" value="DIACETYLCHITOBIOSE BINDING PROTEIN DASA"/>
    <property type="match status" value="1"/>
</dbReference>
<comment type="caution">
    <text evidence="2">The sequence shown here is derived from an EMBL/GenBank/DDBJ whole genome shotgun (WGS) entry which is preliminary data.</text>
</comment>
<protein>
    <submittedName>
        <fullName evidence="2">Extracellular solute-binding protein</fullName>
    </submittedName>
</protein>
<accession>A0ABT1ZGY7</accession>
<evidence type="ECO:0000256" key="1">
    <source>
        <dbReference type="SAM" id="SignalP"/>
    </source>
</evidence>
<dbReference type="Proteomes" id="UP001205337">
    <property type="component" value="Unassembled WGS sequence"/>
</dbReference>
<evidence type="ECO:0000313" key="2">
    <source>
        <dbReference type="EMBL" id="MCS0499974.1"/>
    </source>
</evidence>
<proteinExistence type="predicted"/>
<dbReference type="Gene3D" id="3.40.190.10">
    <property type="entry name" value="Periplasmic binding protein-like II"/>
    <property type="match status" value="2"/>
</dbReference>
<feature type="signal peptide" evidence="1">
    <location>
        <begin position="1"/>
        <end position="25"/>
    </location>
</feature>
<sequence length="435" mass="45540">MTRTARSLATKAGIAGALAAALVLAGCSAGGDTDSGFDPNEKIELTIAWWGNDERAAMMTDVIDEFEAQYPNITVVEQPVGAPDDLFNRLATDFASGTAPDVFALGGAKPQEYGGNGALLDLSTVADTVQLDKYEDFTLTNATVDGTVYGLPTGGNAIGALVNTALFEQAGVEVPTDGWTWEELIDDANKISANTPDGVYGLDLRIQDILGTYVAQIDENGIYGWDGQLATRESTIESWFDMEKELVAGGGLPDPSIIVENQNLTPDQTLFGTGKAAITFAYSNQIGSYGAGAGGDVEILPPPTSTDVSGVAVLPSQFWAIAAETKHAEASAMLVNWLLNEPEPAKTILANRGLQFNPDILAVVKPLLSPADAQSAEYLEKVLEIGVVAPPQPAGGGILNELSQRIESDILFGKSSVADGSQQWVDELSAALAAG</sequence>
<dbReference type="PROSITE" id="PS51257">
    <property type="entry name" value="PROKAR_LIPOPROTEIN"/>
    <property type="match status" value="1"/>
</dbReference>
<dbReference type="SUPFAM" id="SSF53850">
    <property type="entry name" value="Periplasmic binding protein-like II"/>
    <property type="match status" value="1"/>
</dbReference>
<keyword evidence="3" id="KW-1185">Reference proteome</keyword>
<dbReference type="PANTHER" id="PTHR43649">
    <property type="entry name" value="ARABINOSE-BINDING PROTEIN-RELATED"/>
    <property type="match status" value="1"/>
</dbReference>
<dbReference type="InterPro" id="IPR050490">
    <property type="entry name" value="Bact_solute-bd_prot1"/>
</dbReference>
<name>A0ABT1ZGY7_9MICO</name>
<gene>
    <name evidence="2" type="ORF">NUH29_10490</name>
</gene>
<reference evidence="2 3" key="1">
    <citation type="submission" date="2022-08" db="EMBL/GenBank/DDBJ databases">
        <authorList>
            <person name="Li F."/>
        </authorList>
    </citation>
    <scope>NUCLEOTIDE SEQUENCE [LARGE SCALE GENOMIC DNA]</scope>
    <source>
        <strain evidence="2 3">10F1B-8-1</strain>
    </source>
</reference>
<dbReference type="RefSeq" id="WP_258799064.1">
    <property type="nucleotide sequence ID" value="NZ_JANTHX010000007.1"/>
</dbReference>
<keyword evidence="1" id="KW-0732">Signal</keyword>
<organism evidence="2 3">
    <name type="scientific">Protaetiibacter mangrovi</name>
    <dbReference type="NCBI Taxonomy" id="2970926"/>
    <lineage>
        <taxon>Bacteria</taxon>
        <taxon>Bacillati</taxon>
        <taxon>Actinomycetota</taxon>
        <taxon>Actinomycetes</taxon>
        <taxon>Micrococcales</taxon>
        <taxon>Microbacteriaceae</taxon>
        <taxon>Protaetiibacter</taxon>
    </lineage>
</organism>
<dbReference type="Pfam" id="PF01547">
    <property type="entry name" value="SBP_bac_1"/>
    <property type="match status" value="1"/>
</dbReference>